<gene>
    <name evidence="1" type="ORF">QG404_14615</name>
</gene>
<name>A0ABY8P1Z0_9GAMM</name>
<evidence type="ECO:0000313" key="1">
    <source>
        <dbReference type="EMBL" id="WGO83528.1"/>
    </source>
</evidence>
<proteinExistence type="predicted"/>
<keyword evidence="2" id="KW-1185">Reference proteome</keyword>
<dbReference type="Proteomes" id="UP001231859">
    <property type="component" value="Chromosome"/>
</dbReference>
<accession>A0ABY8P1Z0</accession>
<evidence type="ECO:0000313" key="2">
    <source>
        <dbReference type="Proteomes" id="UP001231859"/>
    </source>
</evidence>
<organism evidence="1 2">
    <name type="scientific">Arsenophonus apicola</name>
    <dbReference type="NCBI Taxonomy" id="2879119"/>
    <lineage>
        <taxon>Bacteria</taxon>
        <taxon>Pseudomonadati</taxon>
        <taxon>Pseudomonadota</taxon>
        <taxon>Gammaproteobacteria</taxon>
        <taxon>Enterobacterales</taxon>
        <taxon>Morganellaceae</taxon>
        <taxon>Arsenophonus</taxon>
    </lineage>
</organism>
<sequence>MLSSYNIVTSTQNNPSSSMDVYCYYKKEDNIKNINRKGSFLQNVQSISNTTSNLALSDKTIIVGKAKLIAEKPAIPVIIKKLQRTSSKLIPIENVTQIDRSTTENLIKIAEPQIKQEIRQQEKKRNNYLRT</sequence>
<protein>
    <submittedName>
        <fullName evidence="1">Uncharacterized protein</fullName>
    </submittedName>
</protein>
<dbReference type="RefSeq" id="WP_280938238.1">
    <property type="nucleotide sequence ID" value="NZ_CP123759.1"/>
</dbReference>
<dbReference type="EMBL" id="CP123759">
    <property type="protein sequence ID" value="WGO83528.1"/>
    <property type="molecule type" value="Genomic_DNA"/>
</dbReference>
<reference evidence="1 2" key="1">
    <citation type="submission" date="2023-04" db="EMBL/GenBank/DDBJ databases">
        <title>Genome dynamics across the evolutionary transition to endosymbiosis.</title>
        <authorList>
            <person name="Siozios S."/>
            <person name="Nadal-Jimenez P."/>
            <person name="Azagi T."/>
            <person name="Sprong H."/>
            <person name="Frost C.L."/>
            <person name="Parratt S.R."/>
            <person name="Taylor G."/>
            <person name="Brettell L."/>
            <person name="Lew K.C."/>
            <person name="Croft L."/>
            <person name="King K.C."/>
            <person name="Brockhurst M.A."/>
            <person name="Hypsa V."/>
            <person name="Novakova E."/>
            <person name="Darby A.C."/>
            <person name="Hurst G.D.D."/>
        </authorList>
    </citation>
    <scope>NUCLEOTIDE SEQUENCE [LARGE SCALE GENOMIC DNA]</scope>
    <source>
        <strain evidence="2">aApi_AU</strain>
    </source>
</reference>